<comment type="caution">
    <text evidence="11">The sequence shown here is derived from an EMBL/GenBank/DDBJ whole genome shotgun (WGS) entry which is preliminary data.</text>
</comment>
<organism evidence="11 12">
    <name type="scientific">Pararcticibacter amylolyticus</name>
    <dbReference type="NCBI Taxonomy" id="2173175"/>
    <lineage>
        <taxon>Bacteria</taxon>
        <taxon>Pseudomonadati</taxon>
        <taxon>Bacteroidota</taxon>
        <taxon>Sphingobacteriia</taxon>
        <taxon>Sphingobacteriales</taxon>
        <taxon>Sphingobacteriaceae</taxon>
        <taxon>Pararcticibacter</taxon>
    </lineage>
</organism>
<dbReference type="PANTHER" id="PTHR43298">
    <property type="entry name" value="MULTIDRUG RESISTANCE PROTEIN NORM-RELATED"/>
    <property type="match status" value="1"/>
</dbReference>
<keyword evidence="7" id="KW-0406">Ion transport</keyword>
<feature type="transmembrane region" description="Helical" evidence="10">
    <location>
        <begin position="163"/>
        <end position="187"/>
    </location>
</feature>
<protein>
    <recommendedName>
        <fullName evidence="9">Multidrug-efflux transporter</fullName>
    </recommendedName>
</protein>
<dbReference type="OrthoDB" id="9780160at2"/>
<keyword evidence="3" id="KW-0050">Antiport</keyword>
<dbReference type="GO" id="GO:0015297">
    <property type="term" value="F:antiporter activity"/>
    <property type="evidence" value="ECO:0007669"/>
    <property type="project" value="UniProtKB-KW"/>
</dbReference>
<gene>
    <name evidence="11" type="ORF">DDR33_12555</name>
</gene>
<evidence type="ECO:0000313" key="11">
    <source>
        <dbReference type="EMBL" id="PWG80428.1"/>
    </source>
</evidence>
<dbReference type="GO" id="GO:0005886">
    <property type="term" value="C:plasma membrane"/>
    <property type="evidence" value="ECO:0007669"/>
    <property type="project" value="UniProtKB-SubCell"/>
</dbReference>
<dbReference type="RefSeq" id="WP_109416135.1">
    <property type="nucleotide sequence ID" value="NZ_QEAS01000009.1"/>
</dbReference>
<evidence type="ECO:0000256" key="2">
    <source>
        <dbReference type="ARBA" id="ARBA00022448"/>
    </source>
</evidence>
<dbReference type="EMBL" id="QEAS01000009">
    <property type="protein sequence ID" value="PWG80428.1"/>
    <property type="molecule type" value="Genomic_DNA"/>
</dbReference>
<dbReference type="InterPro" id="IPR002528">
    <property type="entry name" value="MATE_fam"/>
</dbReference>
<feature type="transmembrane region" description="Helical" evidence="10">
    <location>
        <begin position="352"/>
        <end position="371"/>
    </location>
</feature>
<dbReference type="CDD" id="cd13131">
    <property type="entry name" value="MATE_NorM_like"/>
    <property type="match status" value="1"/>
</dbReference>
<sequence>MFGTSKYFQYYRSNLKLAVPVVISQLGHTLVHTADSVIVGHFAGTVSLAAVSLVNSVFTIIMVAGIGIAYGLTPLIAQENGKKNYDECGKLFSSSLIINTITGFVLFIIIYFGLLLIIGDLGQDQEVVRQAKPYLGLLGISIIPLMLFNTFKQFAEGLGFTRQAMVISIAGNIINICLGITFVKGLFGIEPMGVKGVGWSTLIDRTIMAMVMGLYVFRSKNFKTHLRAFTLKKADRGRSLRILKIGGPVALQYTFEVSAFSGAAILMGTLGAVKQAAHQVAISLASMTYMMASGISAAATIHTGNNFGRQDYKQLRLSANASYHIVLVFMFFTGLIFVAFNRFLPWIYTSDTAVIAVSAQLLLIAGLFQLFDGAQVVGLGILRGMGDVNVPTLITFIAYWVIGLPLAWLLGIYTNWGANGIWCGLTLGLLASSLLLFQRYSYTCKKIFGAGDYS</sequence>
<reference evidence="11 12" key="1">
    <citation type="submission" date="2018-04" db="EMBL/GenBank/DDBJ databases">
        <title>Pedobacter chongqingensis sp. nov., isolated from a rottenly hemp rope.</title>
        <authorList>
            <person name="Cai Y."/>
        </authorList>
    </citation>
    <scope>NUCLEOTIDE SEQUENCE [LARGE SCALE GENOMIC DNA]</scope>
    <source>
        <strain evidence="11 12">FJ4-8</strain>
    </source>
</reference>
<dbReference type="AlphaFoldDB" id="A0A2U2PG94"/>
<dbReference type="PIRSF" id="PIRSF006603">
    <property type="entry name" value="DinF"/>
    <property type="match status" value="1"/>
</dbReference>
<evidence type="ECO:0000256" key="7">
    <source>
        <dbReference type="ARBA" id="ARBA00023065"/>
    </source>
</evidence>
<comment type="subcellular location">
    <subcellularLocation>
        <location evidence="1">Cell membrane</location>
        <topology evidence="1">Multi-pass membrane protein</topology>
    </subcellularLocation>
</comment>
<feature type="transmembrane region" description="Helical" evidence="10">
    <location>
        <begin position="419"/>
        <end position="437"/>
    </location>
</feature>
<proteinExistence type="predicted"/>
<keyword evidence="4" id="KW-1003">Cell membrane</keyword>
<keyword evidence="6 10" id="KW-1133">Transmembrane helix</keyword>
<feature type="transmembrane region" description="Helical" evidence="10">
    <location>
        <begin position="57"/>
        <end position="76"/>
    </location>
</feature>
<keyword evidence="2" id="KW-0813">Transport</keyword>
<keyword evidence="5 10" id="KW-0812">Transmembrane</keyword>
<name>A0A2U2PG94_9SPHI</name>
<dbReference type="Proteomes" id="UP000245647">
    <property type="component" value="Unassembled WGS sequence"/>
</dbReference>
<evidence type="ECO:0000256" key="6">
    <source>
        <dbReference type="ARBA" id="ARBA00022989"/>
    </source>
</evidence>
<feature type="transmembrane region" description="Helical" evidence="10">
    <location>
        <begin position="131"/>
        <end position="151"/>
    </location>
</feature>
<dbReference type="InterPro" id="IPR048279">
    <property type="entry name" value="MdtK-like"/>
</dbReference>
<keyword evidence="12" id="KW-1185">Reference proteome</keyword>
<accession>A0A2U2PG94</accession>
<evidence type="ECO:0000256" key="8">
    <source>
        <dbReference type="ARBA" id="ARBA00023136"/>
    </source>
</evidence>
<dbReference type="Pfam" id="PF01554">
    <property type="entry name" value="MatE"/>
    <property type="match status" value="2"/>
</dbReference>
<dbReference type="InterPro" id="IPR050222">
    <property type="entry name" value="MATE_MdtK"/>
</dbReference>
<feature type="transmembrane region" description="Helical" evidence="10">
    <location>
        <begin position="392"/>
        <end position="413"/>
    </location>
</feature>
<evidence type="ECO:0000256" key="5">
    <source>
        <dbReference type="ARBA" id="ARBA00022692"/>
    </source>
</evidence>
<evidence type="ECO:0000256" key="4">
    <source>
        <dbReference type="ARBA" id="ARBA00022475"/>
    </source>
</evidence>
<dbReference type="NCBIfam" id="TIGR00797">
    <property type="entry name" value="matE"/>
    <property type="match status" value="1"/>
</dbReference>
<evidence type="ECO:0000256" key="9">
    <source>
        <dbReference type="ARBA" id="ARBA00031636"/>
    </source>
</evidence>
<evidence type="ECO:0000256" key="1">
    <source>
        <dbReference type="ARBA" id="ARBA00004651"/>
    </source>
</evidence>
<dbReference type="GO" id="GO:0042910">
    <property type="term" value="F:xenobiotic transmembrane transporter activity"/>
    <property type="evidence" value="ECO:0007669"/>
    <property type="project" value="InterPro"/>
</dbReference>
<feature type="transmembrane region" description="Helical" evidence="10">
    <location>
        <begin position="242"/>
        <end position="268"/>
    </location>
</feature>
<feature type="transmembrane region" description="Helical" evidence="10">
    <location>
        <begin position="199"/>
        <end position="217"/>
    </location>
</feature>
<keyword evidence="8 10" id="KW-0472">Membrane</keyword>
<feature type="transmembrane region" description="Helical" evidence="10">
    <location>
        <begin position="280"/>
        <end position="301"/>
    </location>
</feature>
<dbReference type="PANTHER" id="PTHR43298:SF2">
    <property type="entry name" value="FMN_FAD EXPORTER YEEO-RELATED"/>
    <property type="match status" value="1"/>
</dbReference>
<dbReference type="GO" id="GO:0006811">
    <property type="term" value="P:monoatomic ion transport"/>
    <property type="evidence" value="ECO:0007669"/>
    <property type="project" value="UniProtKB-KW"/>
</dbReference>
<evidence type="ECO:0000256" key="10">
    <source>
        <dbReference type="SAM" id="Phobius"/>
    </source>
</evidence>
<feature type="transmembrane region" description="Helical" evidence="10">
    <location>
        <begin position="321"/>
        <end position="340"/>
    </location>
</feature>
<evidence type="ECO:0000313" key="12">
    <source>
        <dbReference type="Proteomes" id="UP000245647"/>
    </source>
</evidence>
<evidence type="ECO:0000256" key="3">
    <source>
        <dbReference type="ARBA" id="ARBA00022449"/>
    </source>
</evidence>
<feature type="transmembrane region" description="Helical" evidence="10">
    <location>
        <begin position="96"/>
        <end position="119"/>
    </location>
</feature>